<dbReference type="AlphaFoldDB" id="A0A9E7ACK1"/>
<dbReference type="InterPro" id="IPR035906">
    <property type="entry name" value="MetI-like_sf"/>
</dbReference>
<dbReference type="SUPFAM" id="SSF161098">
    <property type="entry name" value="MetI-like"/>
    <property type="match status" value="1"/>
</dbReference>
<dbReference type="Proteomes" id="UP000831562">
    <property type="component" value="Chromosome"/>
</dbReference>
<organism evidence="9 10">
    <name type="scientific">Lancefieldella parvula</name>
    <dbReference type="NCBI Taxonomy" id="1382"/>
    <lineage>
        <taxon>Bacteria</taxon>
        <taxon>Bacillati</taxon>
        <taxon>Actinomycetota</taxon>
        <taxon>Coriobacteriia</taxon>
        <taxon>Coriobacteriales</taxon>
        <taxon>Atopobiaceae</taxon>
        <taxon>Lancefieldella</taxon>
    </lineage>
</organism>
<comment type="subcellular location">
    <subcellularLocation>
        <location evidence="1">Cell membrane</location>
        <topology evidence="1">Multi-pass membrane protein</topology>
    </subcellularLocation>
</comment>
<keyword evidence="2" id="KW-0813">Transport</keyword>
<keyword evidence="3" id="KW-1003">Cell membrane</keyword>
<proteinExistence type="predicted"/>
<evidence type="ECO:0000256" key="6">
    <source>
        <dbReference type="ARBA" id="ARBA00023136"/>
    </source>
</evidence>
<evidence type="ECO:0000313" key="9">
    <source>
        <dbReference type="EMBL" id="UQF77705.1"/>
    </source>
</evidence>
<dbReference type="PANTHER" id="PTHR43163">
    <property type="entry name" value="DIPEPTIDE TRANSPORT SYSTEM PERMEASE PROTEIN DPPB-RELATED"/>
    <property type="match status" value="1"/>
</dbReference>
<dbReference type="EMBL" id="CP097092">
    <property type="protein sequence ID" value="UQF77705.1"/>
    <property type="molecule type" value="Genomic_DNA"/>
</dbReference>
<keyword evidence="4 7" id="KW-0812">Transmembrane</keyword>
<dbReference type="Gene3D" id="1.10.3720.10">
    <property type="entry name" value="MetI-like"/>
    <property type="match status" value="1"/>
</dbReference>
<feature type="transmembrane region" description="Helical" evidence="7">
    <location>
        <begin position="12"/>
        <end position="30"/>
    </location>
</feature>
<keyword evidence="6 7" id="KW-0472">Membrane</keyword>
<evidence type="ECO:0000256" key="3">
    <source>
        <dbReference type="ARBA" id="ARBA00022475"/>
    </source>
</evidence>
<evidence type="ECO:0000256" key="2">
    <source>
        <dbReference type="ARBA" id="ARBA00022448"/>
    </source>
</evidence>
<gene>
    <name evidence="9" type="ORF">M3I19_05295</name>
</gene>
<keyword evidence="5 7" id="KW-1133">Transmembrane helix</keyword>
<evidence type="ECO:0000256" key="4">
    <source>
        <dbReference type="ARBA" id="ARBA00022692"/>
    </source>
</evidence>
<dbReference type="InterPro" id="IPR045621">
    <property type="entry name" value="BPD_transp_1_N"/>
</dbReference>
<dbReference type="Pfam" id="PF19300">
    <property type="entry name" value="BPD_transp_1_N"/>
    <property type="match status" value="1"/>
</dbReference>
<accession>A0A9E7ACK1</accession>
<feature type="domain" description="ABC transporter type 1 GsiC-like N-terminal" evidence="8">
    <location>
        <begin position="1"/>
        <end position="101"/>
    </location>
</feature>
<dbReference type="GO" id="GO:0005886">
    <property type="term" value="C:plasma membrane"/>
    <property type="evidence" value="ECO:0007669"/>
    <property type="project" value="UniProtKB-SubCell"/>
</dbReference>
<evidence type="ECO:0000313" key="10">
    <source>
        <dbReference type="Proteomes" id="UP000831562"/>
    </source>
</evidence>
<evidence type="ECO:0000259" key="8">
    <source>
        <dbReference type="Pfam" id="PF19300"/>
    </source>
</evidence>
<evidence type="ECO:0000256" key="7">
    <source>
        <dbReference type="SAM" id="Phobius"/>
    </source>
</evidence>
<dbReference type="PANTHER" id="PTHR43163:SF6">
    <property type="entry name" value="DIPEPTIDE TRANSPORT SYSTEM PERMEASE PROTEIN DPPB-RELATED"/>
    <property type="match status" value="1"/>
</dbReference>
<reference evidence="9" key="1">
    <citation type="submission" date="2022-05" db="EMBL/GenBank/DDBJ databases">
        <title>Using nanopore sequencing to obtain complete genomes from saliva samples.</title>
        <authorList>
            <person name="Baker J.L."/>
        </authorList>
    </citation>
    <scope>NUCLEOTIDE SEQUENCE</scope>
    <source>
        <strain evidence="9">JCVI-JB-Lp32</strain>
    </source>
</reference>
<protein>
    <submittedName>
        <fullName evidence="9">ABC transporter permease</fullName>
    </submittedName>
</protein>
<feature type="transmembrane region" description="Helical" evidence="7">
    <location>
        <begin position="101"/>
        <end position="122"/>
    </location>
</feature>
<name>A0A9E7ACK1_9ACTN</name>
<sequence length="167" mass="18589">MRSFLIKRILQAVSVVVCISALTFFVLNIVPGDPVRVMMGDMADEATVQQVRHTMGLDKPIPEQYANWFVKMLGGDFGTSYTQKRPVIALLTKALGVTLRLAVFAYLFAIVLGLLMGILAAVNHGKWLDRTTYVCCNLWYFCSIVLGGIGTADYFCFDTQVVPALWR</sequence>
<evidence type="ECO:0000256" key="1">
    <source>
        <dbReference type="ARBA" id="ARBA00004651"/>
    </source>
</evidence>
<evidence type="ECO:0000256" key="5">
    <source>
        <dbReference type="ARBA" id="ARBA00022989"/>
    </source>
</evidence>